<sequence length="165" mass="18861">MPSSKGKPTDPKLREEVKEEIKQKPNSDGGGKGQWSAWKAAELSKEYERRGGGYENERGSKNEPKKGAPQPKSEEQKQKELENSVMSDKRTEPREHSGDKSDKENQAPQKQEQKTKGKKTRTFKKGKKERQAPREGTRKSSRQAEKRKMEEQEGSKAKKNTKINH</sequence>
<dbReference type="Proteomes" id="UP000053259">
    <property type="component" value="Unassembled WGS sequence"/>
</dbReference>
<evidence type="ECO:0000256" key="1">
    <source>
        <dbReference type="SAM" id="MobiDB-lite"/>
    </source>
</evidence>
<dbReference type="RefSeq" id="XP_016218498.1">
    <property type="nucleotide sequence ID" value="XM_016353345.1"/>
</dbReference>
<feature type="compositionally biased region" description="Basic and acidic residues" evidence="1">
    <location>
        <begin position="7"/>
        <end position="25"/>
    </location>
</feature>
<evidence type="ECO:0008006" key="4">
    <source>
        <dbReference type="Google" id="ProtNLM"/>
    </source>
</evidence>
<feature type="compositionally biased region" description="Basic and acidic residues" evidence="1">
    <location>
        <begin position="42"/>
        <end position="115"/>
    </location>
</feature>
<dbReference type="AlphaFoldDB" id="A0A0D2BBE3"/>
<dbReference type="EMBL" id="KN847530">
    <property type="protein sequence ID" value="KIW08629.1"/>
    <property type="molecule type" value="Genomic_DNA"/>
</dbReference>
<feature type="compositionally biased region" description="Basic residues" evidence="1">
    <location>
        <begin position="116"/>
        <end position="128"/>
    </location>
</feature>
<accession>A0A0D2BBE3</accession>
<name>A0A0D2BBE3_9PEZI</name>
<keyword evidence="3" id="KW-1185">Reference proteome</keyword>
<evidence type="ECO:0000313" key="3">
    <source>
        <dbReference type="Proteomes" id="UP000053259"/>
    </source>
</evidence>
<dbReference type="STRING" id="253628.A0A0D2BBE3"/>
<dbReference type="VEuPathDB" id="FungiDB:PV09_00585"/>
<dbReference type="HOGENOM" id="CLU_110308_1_0_1"/>
<protein>
    <recommendedName>
        <fullName evidence="4">Hypervirulence associated protein TUDOR domain-containing protein</fullName>
    </recommendedName>
</protein>
<dbReference type="InParanoid" id="A0A0D2BBE3"/>
<evidence type="ECO:0000313" key="2">
    <source>
        <dbReference type="EMBL" id="KIW08629.1"/>
    </source>
</evidence>
<dbReference type="GeneID" id="27308558"/>
<reference evidence="2 3" key="1">
    <citation type="submission" date="2015-01" db="EMBL/GenBank/DDBJ databases">
        <title>The Genome Sequence of Ochroconis gallopava CBS43764.</title>
        <authorList>
            <consortium name="The Broad Institute Genomics Platform"/>
            <person name="Cuomo C."/>
            <person name="de Hoog S."/>
            <person name="Gorbushina A."/>
            <person name="Stielow B."/>
            <person name="Teixiera M."/>
            <person name="Abouelleil A."/>
            <person name="Chapman S.B."/>
            <person name="Priest M."/>
            <person name="Young S.K."/>
            <person name="Wortman J."/>
            <person name="Nusbaum C."/>
            <person name="Birren B."/>
        </authorList>
    </citation>
    <scope>NUCLEOTIDE SEQUENCE [LARGE SCALE GENOMIC DNA]</scope>
    <source>
        <strain evidence="2 3">CBS 43764</strain>
    </source>
</reference>
<proteinExistence type="predicted"/>
<organism evidence="2 3">
    <name type="scientific">Verruconis gallopava</name>
    <dbReference type="NCBI Taxonomy" id="253628"/>
    <lineage>
        <taxon>Eukaryota</taxon>
        <taxon>Fungi</taxon>
        <taxon>Dikarya</taxon>
        <taxon>Ascomycota</taxon>
        <taxon>Pezizomycotina</taxon>
        <taxon>Dothideomycetes</taxon>
        <taxon>Pleosporomycetidae</taxon>
        <taxon>Venturiales</taxon>
        <taxon>Sympoventuriaceae</taxon>
        <taxon>Verruconis</taxon>
    </lineage>
</organism>
<feature type="compositionally biased region" description="Basic and acidic residues" evidence="1">
    <location>
        <begin position="129"/>
        <end position="156"/>
    </location>
</feature>
<dbReference type="OrthoDB" id="3360421at2759"/>
<gene>
    <name evidence="2" type="ORF">PV09_00585</name>
</gene>
<feature type="region of interest" description="Disordered" evidence="1">
    <location>
        <begin position="1"/>
        <end position="165"/>
    </location>
</feature>